<comment type="caution">
    <text evidence="7">The sequence shown here is derived from an EMBL/GenBank/DDBJ whole genome shotgun (WGS) entry which is preliminary data.</text>
</comment>
<dbReference type="Pfam" id="PF00400">
    <property type="entry name" value="WD40"/>
    <property type="match status" value="4"/>
</dbReference>
<dbReference type="GO" id="GO:0032040">
    <property type="term" value="C:small-subunit processome"/>
    <property type="evidence" value="ECO:0007669"/>
    <property type="project" value="TreeGrafter"/>
</dbReference>
<reference evidence="7 8" key="1">
    <citation type="submission" date="2019-08" db="EMBL/GenBank/DDBJ databases">
        <title>The genome of the soybean aphid Biotype 1, its phylome, world population structure and adaptation to the North American continent.</title>
        <authorList>
            <person name="Giordano R."/>
            <person name="Donthu R.K."/>
            <person name="Hernandez A.G."/>
            <person name="Wright C.L."/>
            <person name="Zimin A.V."/>
        </authorList>
    </citation>
    <scope>NUCLEOTIDE SEQUENCE [LARGE SCALE GENOMIC DNA]</scope>
    <source>
        <tissue evidence="7">Whole aphids</tissue>
    </source>
</reference>
<keyword evidence="8" id="KW-1185">Reference proteome</keyword>
<dbReference type="PANTHER" id="PTHR19865:SF0">
    <property type="entry name" value="U3 SMALL NUCLEOLAR RNA-INTERACTING PROTEIN 2"/>
    <property type="match status" value="1"/>
</dbReference>
<dbReference type="PROSITE" id="PS50294">
    <property type="entry name" value="WD_REPEATS_REGION"/>
    <property type="match status" value="1"/>
</dbReference>
<dbReference type="SUPFAM" id="SSF50978">
    <property type="entry name" value="WD40 repeat-like"/>
    <property type="match status" value="1"/>
</dbReference>
<dbReference type="FunFam" id="2.130.10.10:FF:000509">
    <property type="entry name" value="U3 small nucleolar RNA-interacting protein"/>
    <property type="match status" value="1"/>
</dbReference>
<evidence type="ECO:0000313" key="7">
    <source>
        <dbReference type="EMBL" id="KAE9526691.1"/>
    </source>
</evidence>
<dbReference type="Proteomes" id="UP000475862">
    <property type="component" value="Unassembled WGS sequence"/>
</dbReference>
<dbReference type="Gene3D" id="2.130.10.10">
    <property type="entry name" value="YVTN repeat-like/Quinoprotein amine dehydrogenase"/>
    <property type="match status" value="1"/>
</dbReference>
<feature type="region of interest" description="Disordered" evidence="6">
    <location>
        <begin position="1"/>
        <end position="63"/>
    </location>
</feature>
<dbReference type="InterPro" id="IPR019775">
    <property type="entry name" value="WD40_repeat_CS"/>
</dbReference>
<dbReference type="PROSITE" id="PS00678">
    <property type="entry name" value="WD_REPEATS_1"/>
    <property type="match status" value="1"/>
</dbReference>
<dbReference type="EMBL" id="VYZN01000054">
    <property type="protein sequence ID" value="KAE9526691.1"/>
    <property type="molecule type" value="Genomic_DNA"/>
</dbReference>
<keyword evidence="2 5" id="KW-0853">WD repeat</keyword>
<evidence type="ECO:0000256" key="3">
    <source>
        <dbReference type="ARBA" id="ARBA00022737"/>
    </source>
</evidence>
<dbReference type="PROSITE" id="PS50082">
    <property type="entry name" value="WD_REPEATS_2"/>
    <property type="match status" value="4"/>
</dbReference>
<feature type="repeat" description="WD" evidence="5">
    <location>
        <begin position="360"/>
        <end position="391"/>
    </location>
</feature>
<dbReference type="InterPro" id="IPR001680">
    <property type="entry name" value="WD40_rpt"/>
</dbReference>
<dbReference type="InterPro" id="IPR036322">
    <property type="entry name" value="WD40_repeat_dom_sf"/>
</dbReference>
<feature type="repeat" description="WD" evidence="5">
    <location>
        <begin position="227"/>
        <end position="260"/>
    </location>
</feature>
<gene>
    <name evidence="7" type="ORF">AGLY_013339</name>
</gene>
<feature type="repeat" description="WD" evidence="5">
    <location>
        <begin position="134"/>
        <end position="175"/>
    </location>
</feature>
<evidence type="ECO:0000256" key="6">
    <source>
        <dbReference type="SAM" id="MobiDB-lite"/>
    </source>
</evidence>
<evidence type="ECO:0000256" key="4">
    <source>
        <dbReference type="ARBA" id="ARBA00023242"/>
    </source>
</evidence>
<evidence type="ECO:0000256" key="2">
    <source>
        <dbReference type="ARBA" id="ARBA00022574"/>
    </source>
</evidence>
<keyword evidence="3" id="KW-0677">Repeat</keyword>
<name>A0A6G0T615_APHGL</name>
<dbReference type="OrthoDB" id="189968at2759"/>
<organism evidence="7 8">
    <name type="scientific">Aphis glycines</name>
    <name type="common">Soybean aphid</name>
    <dbReference type="NCBI Taxonomy" id="307491"/>
    <lineage>
        <taxon>Eukaryota</taxon>
        <taxon>Metazoa</taxon>
        <taxon>Ecdysozoa</taxon>
        <taxon>Arthropoda</taxon>
        <taxon>Hexapoda</taxon>
        <taxon>Insecta</taxon>
        <taxon>Pterygota</taxon>
        <taxon>Neoptera</taxon>
        <taxon>Paraneoptera</taxon>
        <taxon>Hemiptera</taxon>
        <taxon>Sternorrhyncha</taxon>
        <taxon>Aphidomorpha</taxon>
        <taxon>Aphidoidea</taxon>
        <taxon>Aphididae</taxon>
        <taxon>Aphidini</taxon>
        <taxon>Aphis</taxon>
        <taxon>Aphis</taxon>
    </lineage>
</organism>
<dbReference type="SMART" id="SM00320">
    <property type="entry name" value="WD40"/>
    <property type="match status" value="7"/>
</dbReference>
<evidence type="ECO:0000256" key="1">
    <source>
        <dbReference type="ARBA" id="ARBA00004123"/>
    </source>
</evidence>
<feature type="repeat" description="WD" evidence="5">
    <location>
        <begin position="269"/>
        <end position="310"/>
    </location>
</feature>
<sequence>MSFFIRKNVSKRKKPPVRITNNNIKKKKTQNQADDEISSDSSESDHDDQQPYSSESDSDKYITASEKKVQLAKKYLSEIEEEERRRLEDDDDDEQVNKNVLKRLKDDVLDQKGQLKTKLADGLSFPTDIVELRNRNHAKAITCTVISSNDKYAYSCSKDSSIIQWDLETCRVHKSLSYNRKRPQHNPTHHNYPVLSLAVSDHYLASGDNSGLIVVRNPITLDYIGSLTGHKDGVTGLIICNESNQLFSCSKDKSVKVWNLVDMCYIETLFGHQNEVTYMDMLQKDRLVTAGGLENMVRVWKIQDETQLIFNGTGGSIDTVQKIDSAHFVTGSDNGTVSIWGTLKKKPLCNVENAHGINHTNGQPNWVSAVGALANSDLVVSGSNNGTIKFWRCSNNFKSLLPLFDVPVKGFINGLVFTNDGSRLIVVIGNEHRFGRWHNVTGVKNSLHRVVVIVHKP</sequence>
<dbReference type="AlphaFoldDB" id="A0A6G0T615"/>
<evidence type="ECO:0000313" key="8">
    <source>
        <dbReference type="Proteomes" id="UP000475862"/>
    </source>
</evidence>
<dbReference type="InterPro" id="IPR039241">
    <property type="entry name" value="Rrp9-like"/>
</dbReference>
<evidence type="ECO:0000256" key="5">
    <source>
        <dbReference type="PROSITE-ProRule" id="PRU00221"/>
    </source>
</evidence>
<dbReference type="PANTHER" id="PTHR19865">
    <property type="entry name" value="U3 SMALL NUCLEOLAR RNA INTERACTING PROTEIN 2"/>
    <property type="match status" value="1"/>
</dbReference>
<protein>
    <submittedName>
        <fullName evidence="7">Uncharacterized protein</fullName>
    </submittedName>
</protein>
<keyword evidence="4" id="KW-0539">Nucleus</keyword>
<proteinExistence type="predicted"/>
<dbReference type="GO" id="GO:0034511">
    <property type="term" value="F:U3 snoRNA binding"/>
    <property type="evidence" value="ECO:0007669"/>
    <property type="project" value="InterPro"/>
</dbReference>
<accession>A0A6G0T615</accession>
<dbReference type="InterPro" id="IPR015943">
    <property type="entry name" value="WD40/YVTN_repeat-like_dom_sf"/>
</dbReference>
<comment type="subcellular location">
    <subcellularLocation>
        <location evidence="1">Nucleus</location>
    </subcellularLocation>
</comment>